<proteinExistence type="predicted"/>
<keyword evidence="3" id="KW-1185">Reference proteome</keyword>
<dbReference type="GeneID" id="43593602"/>
<sequence length="401" mass="46040">MGYCCVCGLDLNGSGDPALGLGDVQFINGDDEMIHDGEADDFSPELLDWTQTGHCALGKESFELGSNRSDVFDCVFTTLQGEEVAIKRHLSFNSEDDEYLPEDYDFQWFPVHFRCLTLVEYVLGSRLRLEPNRPISSLAVIQRFYQILYLLRKDLRKARPPHGLCYKGVLWSHGYYGALGSWYYHYNYWDFLSADPFNIPNLTEYVLSSLKTFVIKESEPQLEVVTLPPRSDQGIKRSTLQMFPMELLNRITSNLPCSSILRLHRTSRIMSNRLPVTQSFWRDQLLSGNLVPFLWDLDATKCRELQRSLRRGLGLDWRTLVRNLIEHQFIECAVQRLLKVPLRGHLVARYTAFWEQFSANPKRTMTGPAKTPPGLINRIRMMKIINDAIELGDSTAASKVS</sequence>
<dbReference type="InterPro" id="IPR001810">
    <property type="entry name" value="F-box_dom"/>
</dbReference>
<evidence type="ECO:0000313" key="3">
    <source>
        <dbReference type="Proteomes" id="UP000254866"/>
    </source>
</evidence>
<name>A0A370TZ42_9HELO</name>
<dbReference type="OrthoDB" id="3932329at2759"/>
<comment type="caution">
    <text evidence="2">The sequence shown here is derived from an EMBL/GenBank/DDBJ whole genome shotgun (WGS) entry which is preliminary data.</text>
</comment>
<dbReference type="STRING" id="2656787.A0A370TZ42"/>
<reference evidence="2 3" key="1">
    <citation type="journal article" date="2018" name="IMA Fungus">
        <title>IMA Genome-F 9: Draft genome sequence of Annulohypoxylon stygium, Aspergillus mulundensis, Berkeleyomyces basicola (syn. Thielaviopsis basicola), Ceratocystis smalleyi, two Cercospora beticola strains, Coleophoma cylindrospora, Fusarium fracticaudum, Phialophora cf. hyalina, and Morchella septimelata.</title>
        <authorList>
            <person name="Wingfield B.D."/>
            <person name="Bills G.F."/>
            <person name="Dong Y."/>
            <person name="Huang W."/>
            <person name="Nel W.J."/>
            <person name="Swalarsk-Parry B.S."/>
            <person name="Vaghefi N."/>
            <person name="Wilken P.M."/>
            <person name="An Z."/>
            <person name="de Beer Z.W."/>
            <person name="De Vos L."/>
            <person name="Chen L."/>
            <person name="Duong T.A."/>
            <person name="Gao Y."/>
            <person name="Hammerbacher A."/>
            <person name="Kikkert J.R."/>
            <person name="Li Y."/>
            <person name="Li H."/>
            <person name="Li K."/>
            <person name="Li Q."/>
            <person name="Liu X."/>
            <person name="Ma X."/>
            <person name="Naidoo K."/>
            <person name="Pethybridge S.J."/>
            <person name="Sun J."/>
            <person name="Steenkamp E.T."/>
            <person name="van der Nest M.A."/>
            <person name="van Wyk S."/>
            <person name="Wingfield M.J."/>
            <person name="Xiong C."/>
            <person name="Yue Q."/>
            <person name="Zhang X."/>
        </authorList>
    </citation>
    <scope>NUCLEOTIDE SEQUENCE [LARGE SCALE GENOMIC DNA]</scope>
    <source>
        <strain evidence="2 3">BP 5553</strain>
    </source>
</reference>
<dbReference type="EMBL" id="NPIC01000001">
    <property type="protein sequence ID" value="RDL40774.1"/>
    <property type="molecule type" value="Genomic_DNA"/>
</dbReference>
<dbReference type="Proteomes" id="UP000254866">
    <property type="component" value="Unassembled WGS sequence"/>
</dbReference>
<accession>A0A370TZ42</accession>
<dbReference type="AlphaFoldDB" id="A0A370TZ42"/>
<protein>
    <recommendedName>
        <fullName evidence="1">F-box domain-containing protein</fullName>
    </recommendedName>
</protein>
<gene>
    <name evidence="2" type="ORF">BP5553_00753</name>
</gene>
<dbReference type="PROSITE" id="PS50181">
    <property type="entry name" value="FBOX"/>
    <property type="match status" value="1"/>
</dbReference>
<dbReference type="RefSeq" id="XP_031873430.1">
    <property type="nucleotide sequence ID" value="XM_032009376.1"/>
</dbReference>
<feature type="domain" description="F-box" evidence="1">
    <location>
        <begin position="237"/>
        <end position="284"/>
    </location>
</feature>
<organism evidence="2 3">
    <name type="scientific">Venustampulla echinocandica</name>
    <dbReference type="NCBI Taxonomy" id="2656787"/>
    <lineage>
        <taxon>Eukaryota</taxon>
        <taxon>Fungi</taxon>
        <taxon>Dikarya</taxon>
        <taxon>Ascomycota</taxon>
        <taxon>Pezizomycotina</taxon>
        <taxon>Leotiomycetes</taxon>
        <taxon>Helotiales</taxon>
        <taxon>Pleuroascaceae</taxon>
        <taxon>Venustampulla</taxon>
    </lineage>
</organism>
<evidence type="ECO:0000313" key="2">
    <source>
        <dbReference type="EMBL" id="RDL40774.1"/>
    </source>
</evidence>
<evidence type="ECO:0000259" key="1">
    <source>
        <dbReference type="PROSITE" id="PS50181"/>
    </source>
</evidence>